<proteinExistence type="predicted"/>
<evidence type="ECO:0000313" key="2">
    <source>
        <dbReference type="Proteomes" id="UP000305929"/>
    </source>
</evidence>
<dbReference type="Proteomes" id="UP000305929">
    <property type="component" value="Unassembled WGS sequence"/>
</dbReference>
<name>A0A4U5WJL8_STRLS</name>
<dbReference type="AlphaFoldDB" id="A0A4U5WJL8"/>
<gene>
    <name evidence="1" type="ORF">E4U91_15030</name>
</gene>
<dbReference type="Pfam" id="PF21790">
    <property type="entry name" value="OGG"/>
    <property type="match status" value="1"/>
</dbReference>
<dbReference type="RefSeq" id="WP_137307336.1">
    <property type="nucleotide sequence ID" value="NZ_SZNQ01000001.1"/>
</dbReference>
<protein>
    <submittedName>
        <fullName evidence="1">Uncharacterized protein</fullName>
    </submittedName>
</protein>
<dbReference type="EMBL" id="SZNQ01000001">
    <property type="protein sequence ID" value="TKT01301.1"/>
    <property type="molecule type" value="Genomic_DNA"/>
</dbReference>
<organism evidence="1 2">
    <name type="scientific">Streptomyces lasalocidi</name>
    <name type="common">Streptomyces lasaliensis</name>
    <dbReference type="NCBI Taxonomy" id="324833"/>
    <lineage>
        <taxon>Bacteria</taxon>
        <taxon>Bacillati</taxon>
        <taxon>Actinomycetota</taxon>
        <taxon>Actinomycetes</taxon>
        <taxon>Kitasatosporales</taxon>
        <taxon>Streptomycetaceae</taxon>
        <taxon>Streptomyces</taxon>
    </lineage>
</organism>
<reference evidence="1 2" key="1">
    <citation type="submission" date="2019-04" db="EMBL/GenBank/DDBJ databases">
        <title>Streptomyces lasaliensis sp. nov., an Actinomycete isolated from soil which produces the polyether antibiotic lasalocid.</title>
        <authorList>
            <person name="Erwin G."/>
            <person name="Haber C."/>
        </authorList>
    </citation>
    <scope>NUCLEOTIDE SEQUENCE [LARGE SCALE GENOMIC DNA]</scope>
    <source>
        <strain evidence="1 2">X-537</strain>
    </source>
</reference>
<sequence>MAPTDLSRLQLPRACREALVKQRSERIDGHTIPIATDWWNAEIAAAHLPGAPVTGPDVTQLSRGDLFRDAANLDAGREEEQLRFLWRVLAWGSGMRLRLNRQRIRAVADNLSSAVAALRQALQVAREDPAHAYEALRPGGPNAIAYLGPAFSTKVLYFAGSGALDHPCVILDSQVAATLRDICKWDSLGEDGWPTSTYVRYCTLLDRWAHEESRQLGRRIGIDEIERWLFRP</sequence>
<dbReference type="InterPro" id="IPR048868">
    <property type="entry name" value="OGG-like_put"/>
</dbReference>
<dbReference type="OrthoDB" id="4077754at2"/>
<comment type="caution">
    <text evidence="1">The sequence shown here is derived from an EMBL/GenBank/DDBJ whole genome shotgun (WGS) entry which is preliminary data.</text>
</comment>
<accession>A0A4U5WJL8</accession>
<keyword evidence="2" id="KW-1185">Reference proteome</keyword>
<evidence type="ECO:0000313" key="1">
    <source>
        <dbReference type="EMBL" id="TKT01301.1"/>
    </source>
</evidence>